<dbReference type="EMBL" id="WSES01000004">
    <property type="protein sequence ID" value="MVW61421.1"/>
    <property type="molecule type" value="Genomic_DNA"/>
</dbReference>
<keyword evidence="2" id="KW-1185">Reference proteome</keyword>
<organism evidence="1 2">
    <name type="scientific">Massilia cellulosiltytica</name>
    <dbReference type="NCBI Taxonomy" id="2683234"/>
    <lineage>
        <taxon>Bacteria</taxon>
        <taxon>Pseudomonadati</taxon>
        <taxon>Pseudomonadota</taxon>
        <taxon>Betaproteobacteria</taxon>
        <taxon>Burkholderiales</taxon>
        <taxon>Oxalobacteraceae</taxon>
        <taxon>Telluria group</taxon>
        <taxon>Massilia</taxon>
    </lineage>
</organism>
<dbReference type="AlphaFoldDB" id="A0A7X3G0I3"/>
<gene>
    <name evidence="1" type="ORF">GPY61_15940</name>
</gene>
<evidence type="ECO:0000313" key="1">
    <source>
        <dbReference type="EMBL" id="MVW61421.1"/>
    </source>
</evidence>
<evidence type="ECO:0000313" key="2">
    <source>
        <dbReference type="Proteomes" id="UP000443353"/>
    </source>
</evidence>
<reference evidence="1 2" key="1">
    <citation type="submission" date="2019-12" db="EMBL/GenBank/DDBJ databases">
        <authorList>
            <person name="Li C."/>
            <person name="Zhao J."/>
        </authorList>
    </citation>
    <scope>NUCLEOTIDE SEQUENCE [LARGE SCALE GENOMIC DNA]</scope>
    <source>
        <strain evidence="1 2">NEAU-DD11</strain>
    </source>
</reference>
<dbReference type="Proteomes" id="UP000443353">
    <property type="component" value="Unassembled WGS sequence"/>
</dbReference>
<comment type="caution">
    <text evidence="1">The sequence shown here is derived from an EMBL/GenBank/DDBJ whole genome shotgun (WGS) entry which is preliminary data.</text>
</comment>
<name>A0A7X3G0I3_9BURK</name>
<sequence>MPRIAIIRIKVSLKKVYRMNRNAFIASSHVAAFTDWLAEHYRSLSIRLDIKSSRFVPGGIRTDVSGLDLLRHYRWRTKGSETGNWQETRDYLHELGDALKRAIAGRNEDEVLDACRRVLAWGGNRNDAKGAMPFLKALHAEGKLAAYLDTSSRAFALDVAVVDASRPQAVKMNSMLTKVHALASHDGLPIYDSRVAAAIAALVELWRRSQGKAGAPLPSELAFPAIPSDRSVHSLFADAQSPGVLSYAPASAAATAADWCSAKIRLGWLMAAVSEKAPGLFAAEAAKDRMHAFEASLFMIGYDVSCLKQNAPGAGIDERQRMHIQRAGAARLRRDHAGLPRTLISTLNGKTPNISYAGNVHIGFSGVWSETPFTIDSDFLQDLLNDFPAGEEAGLGANMTGDVEPGTLGYWINQHYPAKSRRLASVLAPILVAEGCVESITGVYPIRLRFL</sequence>
<proteinExistence type="predicted"/>
<protein>
    <submittedName>
        <fullName evidence="1">Uncharacterized protein</fullName>
    </submittedName>
</protein>
<accession>A0A7X3G0I3</accession>
<dbReference type="RefSeq" id="WP_160409461.1">
    <property type="nucleotide sequence ID" value="NZ_WSES01000004.1"/>
</dbReference>